<keyword evidence="1" id="KW-1133">Transmembrane helix</keyword>
<evidence type="ECO:0000256" key="1">
    <source>
        <dbReference type="SAM" id="Phobius"/>
    </source>
</evidence>
<evidence type="ECO:0000313" key="2">
    <source>
        <dbReference type="EMBL" id="MES5148489.1"/>
    </source>
</evidence>
<evidence type="ECO:0000313" key="5">
    <source>
        <dbReference type="Proteomes" id="UP001434419"/>
    </source>
</evidence>
<dbReference type="EMBL" id="SCLX01000049">
    <property type="protein sequence ID" value="RXF57227.1"/>
    <property type="molecule type" value="Genomic_DNA"/>
</dbReference>
<dbReference type="RefSeq" id="WP_060462789.1">
    <property type="nucleotide sequence ID" value="NZ_CP083390.1"/>
</dbReference>
<evidence type="ECO:0000313" key="4">
    <source>
        <dbReference type="Proteomes" id="UP000289808"/>
    </source>
</evidence>
<reference evidence="2" key="2">
    <citation type="submission" date="2024-06" db="EMBL/GenBank/DDBJ databases">
        <title>Vaginal Lactobacillus fatty acid response mechanisms reveal a metabolite-targeted strategy for bacterial vaginosis treatment.</title>
        <authorList>
            <person name="Zhu M."/>
            <person name="Blainey P.C."/>
            <person name="Bloom S.M."/>
            <person name="Kwon D.S."/>
        </authorList>
    </citation>
    <scope>NUCLEOTIDE SEQUENCE</scope>
    <source>
        <strain evidence="2">194_F1_1</strain>
    </source>
</reference>
<feature type="transmembrane region" description="Helical" evidence="1">
    <location>
        <begin position="127"/>
        <end position="144"/>
    </location>
</feature>
<dbReference type="Proteomes" id="UP000289808">
    <property type="component" value="Unassembled WGS sequence"/>
</dbReference>
<protein>
    <submittedName>
        <fullName evidence="3">Uncharacterized protein</fullName>
    </submittedName>
</protein>
<gene>
    <name evidence="2" type="ORF">ABVC42_00750</name>
    <name evidence="3" type="ORF">ERD32_08145</name>
</gene>
<keyword evidence="1" id="KW-0472">Membrane</keyword>
<accession>A0A135ZGQ2</accession>
<sequence length="150" mass="16230">MKLKHLKNKAIKFYKLFSLNIAILFYFVLFKFTFLSPMIVYAETKGGASGSGGTTSTNLNNNFQLQAPKGGVGGLNQINDWLNDFAVFLQGFGSVSLVLGTVWIGTRIGYASAFGDARGRQEALRDLIGIIVAGFVIIHARQIVHLATGG</sequence>
<dbReference type="AlphaFoldDB" id="A0A135ZGQ2"/>
<dbReference type="Proteomes" id="UP001434419">
    <property type="component" value="Unassembled WGS sequence"/>
</dbReference>
<evidence type="ECO:0000313" key="3">
    <source>
        <dbReference type="EMBL" id="RXF57227.1"/>
    </source>
</evidence>
<feature type="transmembrane region" description="Helical" evidence="1">
    <location>
        <begin position="21"/>
        <end position="42"/>
    </location>
</feature>
<reference evidence="3 4" key="1">
    <citation type="submission" date="2019-01" db="EMBL/GenBank/DDBJ databases">
        <title>The genome sequence of Lactobacillus crispatus L49.</title>
        <authorList>
            <person name="Zhong J."/>
            <person name="Zhang J."/>
        </authorList>
    </citation>
    <scope>NUCLEOTIDE SEQUENCE [LARGE SCALE GENOMIC DNA]</scope>
    <source>
        <strain evidence="3 4">L49</strain>
    </source>
</reference>
<dbReference type="EMBL" id="JBETVU010000007">
    <property type="protein sequence ID" value="MES5148489.1"/>
    <property type="molecule type" value="Genomic_DNA"/>
</dbReference>
<keyword evidence="1" id="KW-0812">Transmembrane</keyword>
<keyword evidence="5" id="KW-1185">Reference proteome</keyword>
<comment type="caution">
    <text evidence="3">The sequence shown here is derived from an EMBL/GenBank/DDBJ whole genome shotgun (WGS) entry which is preliminary data.</text>
</comment>
<organism evidence="3 4">
    <name type="scientific">Lactobacillus crispatus</name>
    <dbReference type="NCBI Taxonomy" id="47770"/>
    <lineage>
        <taxon>Bacteria</taxon>
        <taxon>Bacillati</taxon>
        <taxon>Bacillota</taxon>
        <taxon>Bacilli</taxon>
        <taxon>Lactobacillales</taxon>
        <taxon>Lactobacillaceae</taxon>
        <taxon>Lactobacillus</taxon>
    </lineage>
</organism>
<proteinExistence type="predicted"/>
<feature type="transmembrane region" description="Helical" evidence="1">
    <location>
        <begin position="85"/>
        <end position="106"/>
    </location>
</feature>
<name>A0A135ZGQ2_9LACO</name>